<feature type="transmembrane region" description="Helical" evidence="1">
    <location>
        <begin position="6"/>
        <end position="37"/>
    </location>
</feature>
<dbReference type="AlphaFoldDB" id="A0A1S1TZP1"/>
<gene>
    <name evidence="2" type="ORF">AKG95_28655</name>
</gene>
<evidence type="ECO:0000313" key="3">
    <source>
        <dbReference type="Proteomes" id="UP000179840"/>
    </source>
</evidence>
<keyword evidence="1" id="KW-1133">Transmembrane helix</keyword>
<name>A0A1S1TZP1_9BURK</name>
<sequence>MLLFHLTIVITATIVASVLSTMQVGGQIIGTLFAIALKYHNVIDRNMGNKEKAPFDDGGRLLLTCFTAMLLDISQIGMRISIADGEGDEDLTTSFAILDQLRDEFDRFLAAYPQIHVTILWIDDLSMQCIDGTGQKRLCFAAATLESYPTDPVYIAAALGVQIEVP</sequence>
<geneLocation type="plasmid" evidence="2">
    <name>pMEG01</name>
</geneLocation>
<evidence type="ECO:0000313" key="2">
    <source>
        <dbReference type="EMBL" id="OHV93727.1"/>
    </source>
</evidence>
<comment type="caution">
    <text evidence="2">The sequence shown here is derived from an EMBL/GenBank/DDBJ whole genome shotgun (WGS) entry which is preliminary data.</text>
</comment>
<proteinExistence type="predicted"/>
<keyword evidence="1" id="KW-0812">Transmembrane</keyword>
<keyword evidence="1" id="KW-0472">Membrane</keyword>
<dbReference type="Proteomes" id="UP000179840">
    <property type="component" value="Unassembled WGS sequence"/>
</dbReference>
<dbReference type="EMBL" id="LFKP01000016">
    <property type="protein sequence ID" value="OHV93727.1"/>
    <property type="molecule type" value="Genomic_DNA"/>
</dbReference>
<protein>
    <submittedName>
        <fullName evidence="2">Uncharacterized protein</fullName>
    </submittedName>
</protein>
<reference evidence="2 3" key="1">
    <citation type="submission" date="2015-06" db="EMBL/GenBank/DDBJ databases">
        <title>Draft genome sequencing of a biphenyl-degrading bacterium, Janthinobacterium lividum MEG1.</title>
        <authorList>
            <person name="Shimodaira J."/>
            <person name="Hatta T."/>
        </authorList>
    </citation>
    <scope>NUCLEOTIDE SEQUENCE [LARGE SCALE GENOMIC DNA]</scope>
    <source>
        <strain evidence="2 3">MEG1</strain>
        <plasmid evidence="2">pMEG01</plasmid>
    </source>
</reference>
<organism evidence="2 3">
    <name type="scientific">Janthinobacterium lividum</name>
    <dbReference type="NCBI Taxonomy" id="29581"/>
    <lineage>
        <taxon>Bacteria</taxon>
        <taxon>Pseudomonadati</taxon>
        <taxon>Pseudomonadota</taxon>
        <taxon>Betaproteobacteria</taxon>
        <taxon>Burkholderiales</taxon>
        <taxon>Oxalobacteraceae</taxon>
        <taxon>Janthinobacterium</taxon>
    </lineage>
</organism>
<evidence type="ECO:0000256" key="1">
    <source>
        <dbReference type="SAM" id="Phobius"/>
    </source>
</evidence>
<accession>A0A1S1TZP1</accession>
<keyword evidence="2" id="KW-0614">Plasmid</keyword>